<evidence type="ECO:0000256" key="3">
    <source>
        <dbReference type="SAM" id="MobiDB-lite"/>
    </source>
</evidence>
<dbReference type="OrthoDB" id="10049726at2759"/>
<feature type="domain" description="DDE Tnp4" evidence="4">
    <location>
        <begin position="400"/>
        <end position="569"/>
    </location>
</feature>
<feature type="region of interest" description="Disordered" evidence="3">
    <location>
        <begin position="89"/>
        <end position="134"/>
    </location>
</feature>
<evidence type="ECO:0000313" key="6">
    <source>
        <dbReference type="Proteomes" id="UP000198287"/>
    </source>
</evidence>
<dbReference type="Pfam" id="PF13359">
    <property type="entry name" value="DDE_Tnp_4"/>
    <property type="match status" value="1"/>
</dbReference>
<accession>A0A226E9T2</accession>
<evidence type="ECO:0000256" key="2">
    <source>
        <dbReference type="ARBA" id="ARBA00022723"/>
    </source>
</evidence>
<protein>
    <recommendedName>
        <fullName evidence="4">DDE Tnp4 domain-containing protein</fullName>
    </recommendedName>
</protein>
<organism evidence="5 6">
    <name type="scientific">Folsomia candida</name>
    <name type="common">Springtail</name>
    <dbReference type="NCBI Taxonomy" id="158441"/>
    <lineage>
        <taxon>Eukaryota</taxon>
        <taxon>Metazoa</taxon>
        <taxon>Ecdysozoa</taxon>
        <taxon>Arthropoda</taxon>
        <taxon>Hexapoda</taxon>
        <taxon>Collembola</taxon>
        <taxon>Entomobryomorpha</taxon>
        <taxon>Isotomoidea</taxon>
        <taxon>Isotomidae</taxon>
        <taxon>Proisotominae</taxon>
        <taxon>Folsomia</taxon>
    </lineage>
</organism>
<dbReference type="Proteomes" id="UP000198287">
    <property type="component" value="Unassembled WGS sequence"/>
</dbReference>
<evidence type="ECO:0000313" key="5">
    <source>
        <dbReference type="EMBL" id="OXA54303.1"/>
    </source>
</evidence>
<dbReference type="PANTHER" id="PTHR23080">
    <property type="entry name" value="THAP DOMAIN PROTEIN"/>
    <property type="match status" value="1"/>
</dbReference>
<name>A0A226E9T2_FOLCA</name>
<feature type="compositionally biased region" description="Polar residues" evidence="3">
    <location>
        <begin position="98"/>
        <end position="108"/>
    </location>
</feature>
<sequence>MPFLSCCISGCKTKIPPGGKLQRIGEPKFWMYLEQFVGDVTNYHKTDVICGKHHAQIRRAAGADMKAKGDKLRRTLPFIPSEELATKRTRQNVYCGDPSQSADQSHNLSQHHDSSQRDHSSHRDSSPHISTKIFPNSQDSAAYSISTTSSASTQALSINSQASIASQRRLTSLQSVTSTQKCCFLCKRVDQRKIIPKSAIKQVWEKKNILLPQNNRCCSSHLQNGLFLTEDMDNIVANKNGVIMNDHQIAQWILDLTAKPCQKYKRKVGFDFEDEQEHTEEEYKTLLGLGKEDFKQLYQYIKGSLKDSANRHPRNALALFLCLLRLNLSQPVLGIMFGIQQVSTVSDTINSVSKALEKIFVPKFLGFQHMSRDQAIAEHGRKLFKTLFETPDDTLFPIFDGTYLYIDKPSDFQLQKMTWSEQKKRNLVKPMMIVLEDGYVIDAPGPYYNNGANNDAGILNSLLVEGGELLRFLDPSKDQPIFDRGFRDNVRPLKMKGFRIHMPELKAKAKDQFTTAQGNISRKCTLVRWLVEAVNGRLKMKYKFFADVIPGSYLPKLTRFFRIAVALINCFSPPLMEDTERNHQIAMEALVRSKIENAMKKRVVSEKLDRNTDDWETASSEVLQNFPVLSVQDLENLTLGVYQLSLAKEYTKKHLSEESEFQIQLNDKTPGVLRAKLDSRFKSGKRHQLWIEFNPTLQDHHTITGYYCTCWQGNAGNMVYGIQTSSARELEAKKTQDSRVFRCSASVTGGKLSSYSRSIIIHSPRSTRSFV</sequence>
<dbReference type="AlphaFoldDB" id="A0A226E9T2"/>
<reference evidence="5 6" key="1">
    <citation type="submission" date="2015-12" db="EMBL/GenBank/DDBJ databases">
        <title>The genome of Folsomia candida.</title>
        <authorList>
            <person name="Faddeeva A."/>
            <person name="Derks M.F."/>
            <person name="Anvar Y."/>
            <person name="Smit S."/>
            <person name="Van Straalen N."/>
            <person name="Roelofs D."/>
        </authorList>
    </citation>
    <scope>NUCLEOTIDE SEQUENCE [LARGE SCALE GENOMIC DNA]</scope>
    <source>
        <strain evidence="5 6">VU population</strain>
        <tissue evidence="5">Whole body</tissue>
    </source>
</reference>
<dbReference type="InterPro" id="IPR027806">
    <property type="entry name" value="HARBI1_dom"/>
</dbReference>
<evidence type="ECO:0000256" key="1">
    <source>
        <dbReference type="ARBA" id="ARBA00001968"/>
    </source>
</evidence>
<dbReference type="OMA" id="CISGCKT"/>
<gene>
    <name evidence="5" type="ORF">Fcan01_11273</name>
</gene>
<evidence type="ECO:0000259" key="4">
    <source>
        <dbReference type="Pfam" id="PF13359"/>
    </source>
</evidence>
<comment type="caution">
    <text evidence="5">The sequence shown here is derived from an EMBL/GenBank/DDBJ whole genome shotgun (WGS) entry which is preliminary data.</text>
</comment>
<keyword evidence="2" id="KW-0479">Metal-binding</keyword>
<keyword evidence="6" id="KW-1185">Reference proteome</keyword>
<dbReference type="GO" id="GO:0046872">
    <property type="term" value="F:metal ion binding"/>
    <property type="evidence" value="ECO:0007669"/>
    <property type="project" value="UniProtKB-KW"/>
</dbReference>
<dbReference type="EMBL" id="LNIX01000005">
    <property type="protein sequence ID" value="OXA54303.1"/>
    <property type="molecule type" value="Genomic_DNA"/>
</dbReference>
<proteinExistence type="predicted"/>
<comment type="cofactor">
    <cofactor evidence="1">
        <name>a divalent metal cation</name>
        <dbReference type="ChEBI" id="CHEBI:60240"/>
    </cofactor>
</comment>
<feature type="compositionally biased region" description="Basic and acidic residues" evidence="3">
    <location>
        <begin position="110"/>
        <end position="126"/>
    </location>
</feature>